<comment type="caution">
    <text evidence="2">The sequence shown here is derived from an EMBL/GenBank/DDBJ whole genome shotgun (WGS) entry which is preliminary data.</text>
</comment>
<organism evidence="2 3">
    <name type="scientific">Frankia nepalensis</name>
    <dbReference type="NCBI Taxonomy" id="1836974"/>
    <lineage>
        <taxon>Bacteria</taxon>
        <taxon>Bacillati</taxon>
        <taxon>Actinomycetota</taxon>
        <taxon>Actinomycetes</taxon>
        <taxon>Frankiales</taxon>
        <taxon>Frankiaceae</taxon>
        <taxon>Frankia</taxon>
    </lineage>
</organism>
<dbReference type="EMBL" id="JAEACQ010000291">
    <property type="protein sequence ID" value="MBL7631980.1"/>
    <property type="molecule type" value="Genomic_DNA"/>
</dbReference>
<accession>A0A937UU80</accession>
<reference evidence="2" key="1">
    <citation type="submission" date="2020-12" db="EMBL/GenBank/DDBJ databases">
        <title>Genomic characterization of non-nitrogen-fixing Frankia strains.</title>
        <authorList>
            <person name="Carlos-Shanley C."/>
            <person name="Guerra T."/>
            <person name="Hahn D."/>
        </authorList>
    </citation>
    <scope>NUCLEOTIDE SEQUENCE</scope>
    <source>
        <strain evidence="2">CN6</strain>
    </source>
</reference>
<protein>
    <submittedName>
        <fullName evidence="2">Type I-C CRISPR-associated protein Cas8c/Csd1</fullName>
    </submittedName>
</protein>
<dbReference type="NCBIfam" id="TIGR01863">
    <property type="entry name" value="cas_Csd1"/>
    <property type="match status" value="1"/>
</dbReference>
<keyword evidence="3" id="KW-1185">Reference proteome</keyword>
<proteinExistence type="predicted"/>
<dbReference type="Proteomes" id="UP000604475">
    <property type="component" value="Unassembled WGS sequence"/>
</dbReference>
<feature type="compositionally biased region" description="Low complexity" evidence="1">
    <location>
        <begin position="604"/>
        <end position="615"/>
    </location>
</feature>
<dbReference type="Pfam" id="PF09709">
    <property type="entry name" value="Cas_Csd1"/>
    <property type="match status" value="1"/>
</dbReference>
<dbReference type="RefSeq" id="WP_203003954.1">
    <property type="nucleotide sequence ID" value="NZ_JADWYU010000179.1"/>
</dbReference>
<dbReference type="AlphaFoldDB" id="A0A937UU80"/>
<evidence type="ECO:0000256" key="1">
    <source>
        <dbReference type="SAM" id="MobiDB-lite"/>
    </source>
</evidence>
<sequence length="627" mass="68323">MLLQRLVEFERPRDGSDDDLPPFFQIRPMRWGVRISEDGKLLSPQLRDLTDPEGGARGKLGTSRPVPYLARAAGISPLLGADDLQYVLGWADEKAKPARVDGCHQASVDLIERWANAAPESQAAQAVRRFYRSGAFLRVEQPEKWTSKQGVVFLVGDQARWVTDDPSLRRFWATEVARRKAGGGTTDGEGGRSGICLVCGQPGRLVDRFPQQLPRRLVPLTTQASAALVSANRRIHTYDFSDSLTTVPVCIGCAQASVANLQYLLDNPRHAMSAGGGDGRMTWWTIGAEFDITRILSQPDPAEVAELVRTVHTGRHAAGDLDSDRFCSVTIAGNVSRVMIRNWVDMPLGQLKTHIAAWFADHQLLGADPGGSGYVPLVRLELAAGRWEPTPGDRRKGAYARFDARGAARPDDVQRQLLRAALTGADLSPALFGHLLTRIRTDGHVDDPRGALLRLALVRRIRRSPEPERPPVPGPGLDPTNDHPAYLAGRIFAQLETIQYYAARVGRAPGDRLNTTFADRYLAGAIANPKIALVQGQQLAQPWLKKIGRGRPDQAFALSRDLGELFTLFDASKGLPGSATLDDQAMFILGYHHHRTDSIRKGRATNAATKTASAAEGPTEASADAAS</sequence>
<name>A0A937UU80_9ACTN</name>
<evidence type="ECO:0000313" key="3">
    <source>
        <dbReference type="Proteomes" id="UP000604475"/>
    </source>
</evidence>
<feature type="region of interest" description="Disordered" evidence="1">
    <location>
        <begin position="599"/>
        <end position="627"/>
    </location>
</feature>
<evidence type="ECO:0000313" key="2">
    <source>
        <dbReference type="EMBL" id="MBL7631980.1"/>
    </source>
</evidence>
<dbReference type="InterPro" id="IPR010144">
    <property type="entry name" value="CRISPR-assoc_prot_Csd1-typ"/>
</dbReference>
<gene>
    <name evidence="2" type="primary">cas8c</name>
    <name evidence="2" type="ORF">I7412_33450</name>
</gene>